<dbReference type="Pfam" id="PF05916">
    <property type="entry name" value="Sld5"/>
    <property type="match status" value="1"/>
</dbReference>
<evidence type="ECO:0000259" key="8">
    <source>
        <dbReference type="Pfam" id="PF05916"/>
    </source>
</evidence>
<feature type="compositionally biased region" description="Low complexity" evidence="7">
    <location>
        <begin position="160"/>
        <end position="173"/>
    </location>
</feature>
<comment type="subcellular location">
    <subcellularLocation>
        <location evidence="1 6">Nucleus</location>
    </subcellularLocation>
</comment>
<comment type="subunit">
    <text evidence="6">Component of the GINS complex.</text>
</comment>
<evidence type="ECO:0000256" key="1">
    <source>
        <dbReference type="ARBA" id="ARBA00004123"/>
    </source>
</evidence>
<dbReference type="GO" id="GO:0000811">
    <property type="term" value="C:GINS complex"/>
    <property type="evidence" value="ECO:0007669"/>
    <property type="project" value="UniProtKB-UniRule"/>
</dbReference>
<dbReference type="PANTHER" id="PTHR22768">
    <property type="entry name" value="DNA REPLICATION COMPLEX GINS PROTEIN PSF3"/>
    <property type="match status" value="1"/>
</dbReference>
<dbReference type="CDD" id="cd21693">
    <property type="entry name" value="GINS_B_Psf3"/>
    <property type="match status" value="1"/>
</dbReference>
<dbReference type="SUPFAM" id="SSF158573">
    <property type="entry name" value="GINS helical bundle-like"/>
    <property type="match status" value="1"/>
</dbReference>
<dbReference type="Gene3D" id="1.20.58.2050">
    <property type="match status" value="1"/>
</dbReference>
<sequence length="225" mass="23621">MSYYDIDAILTDAEKIPCTFEIDVPSLGYLDNSPSQPLKSGTQLNLPLWLAEMLALANTHRAATTTDDDNPDGDPDEARSFATLNLPPALSNDVAQALKADPRAVALRDQSAHFYGLAARMLDLFEEPDLAAVLRRTFAARAAEVALHARKAGGGGGGVAAAKGSSGGSSAAAAAAGADEGSNLGVGGAGGEFLRGLDEWERKLFRKAHDGTRAGREWMDGVKRR</sequence>
<dbReference type="InterPro" id="IPR038437">
    <property type="entry name" value="GINS_Psf3_sf"/>
</dbReference>
<evidence type="ECO:0000313" key="10">
    <source>
        <dbReference type="EMBL" id="KAK1765388.1"/>
    </source>
</evidence>
<comment type="similarity">
    <text evidence="2 6">Belongs to the GINS3/PSF3 family.</text>
</comment>
<evidence type="ECO:0000256" key="6">
    <source>
        <dbReference type="RuleBase" id="RU367161"/>
    </source>
</evidence>
<evidence type="ECO:0000256" key="7">
    <source>
        <dbReference type="SAM" id="MobiDB-lite"/>
    </source>
</evidence>
<dbReference type="InterPro" id="IPR010492">
    <property type="entry name" value="GINS_Psf3"/>
</dbReference>
<feature type="domain" description="GINS subunit" evidence="8">
    <location>
        <begin position="90"/>
        <end position="219"/>
    </location>
</feature>
<comment type="function">
    <text evidence="6">The GINS complex plays an essential role in the initiation of DNA replication.</text>
</comment>
<dbReference type="GO" id="GO:1902975">
    <property type="term" value="P:mitotic DNA replication initiation"/>
    <property type="evidence" value="ECO:0007669"/>
    <property type="project" value="TreeGrafter"/>
</dbReference>
<feature type="region of interest" description="Disordered" evidence="7">
    <location>
        <begin position="151"/>
        <end position="173"/>
    </location>
</feature>
<evidence type="ECO:0000256" key="3">
    <source>
        <dbReference type="ARBA" id="ARBA00015140"/>
    </source>
</evidence>
<proteinExistence type="inferred from homology"/>
<protein>
    <recommendedName>
        <fullName evidence="3 6">DNA replication complex GINS protein PSF3</fullName>
    </recommendedName>
</protein>
<dbReference type="PANTHER" id="PTHR22768:SF0">
    <property type="entry name" value="DNA REPLICATION COMPLEX GINS PROTEIN PSF3"/>
    <property type="match status" value="1"/>
</dbReference>
<keyword evidence="4 6" id="KW-0235">DNA replication</keyword>
<reference evidence="10" key="1">
    <citation type="submission" date="2023-06" db="EMBL/GenBank/DDBJ databases">
        <title>Genome-scale phylogeny and comparative genomics of the fungal order Sordariales.</title>
        <authorList>
            <consortium name="Lawrence Berkeley National Laboratory"/>
            <person name="Hensen N."/>
            <person name="Bonometti L."/>
            <person name="Westerberg I."/>
            <person name="Brannstrom I.O."/>
            <person name="Guillou S."/>
            <person name="Cros-Aarteil S."/>
            <person name="Calhoun S."/>
            <person name="Haridas S."/>
            <person name="Kuo A."/>
            <person name="Mondo S."/>
            <person name="Pangilinan J."/>
            <person name="Riley R."/>
            <person name="Labutti K."/>
            <person name="Andreopoulos B."/>
            <person name="Lipzen A."/>
            <person name="Chen C."/>
            <person name="Yanf M."/>
            <person name="Daum C."/>
            <person name="Ng V."/>
            <person name="Clum A."/>
            <person name="Steindorff A."/>
            <person name="Ohm R."/>
            <person name="Martin F."/>
            <person name="Silar P."/>
            <person name="Natvig D."/>
            <person name="Lalanne C."/>
            <person name="Gautier V."/>
            <person name="Ament-Velasquez S.L."/>
            <person name="Kruys A."/>
            <person name="Hutchinson M.I."/>
            <person name="Powell A.J."/>
            <person name="Barry K."/>
            <person name="Miller A.N."/>
            <person name="Grigoriev I.V."/>
            <person name="Debuchy R."/>
            <person name="Gladieux P."/>
            <person name="Thoren M.H."/>
            <person name="Johannesson H."/>
        </authorList>
    </citation>
    <scope>NUCLEOTIDE SEQUENCE</scope>
    <source>
        <strain evidence="10">8032-3</strain>
    </source>
</reference>
<feature type="domain" description="DNA replication complex GINS protein PSF3 N-terminal" evidence="9">
    <location>
        <begin position="4"/>
        <end position="55"/>
    </location>
</feature>
<dbReference type="RefSeq" id="XP_060281601.1">
    <property type="nucleotide sequence ID" value="XM_060422107.1"/>
</dbReference>
<evidence type="ECO:0000256" key="2">
    <source>
        <dbReference type="ARBA" id="ARBA00006343"/>
    </source>
</evidence>
<organism evidence="10 11">
    <name type="scientific">Phialemonium atrogriseum</name>
    <dbReference type="NCBI Taxonomy" id="1093897"/>
    <lineage>
        <taxon>Eukaryota</taxon>
        <taxon>Fungi</taxon>
        <taxon>Dikarya</taxon>
        <taxon>Ascomycota</taxon>
        <taxon>Pezizomycotina</taxon>
        <taxon>Sordariomycetes</taxon>
        <taxon>Sordariomycetidae</taxon>
        <taxon>Cephalothecales</taxon>
        <taxon>Cephalothecaceae</taxon>
        <taxon>Phialemonium</taxon>
    </lineage>
</organism>
<evidence type="ECO:0000256" key="5">
    <source>
        <dbReference type="ARBA" id="ARBA00023242"/>
    </source>
</evidence>
<dbReference type="SUPFAM" id="SSF160059">
    <property type="entry name" value="PriA/YqbF domain"/>
    <property type="match status" value="1"/>
</dbReference>
<evidence type="ECO:0000259" key="9">
    <source>
        <dbReference type="Pfam" id="PF22466"/>
    </source>
</evidence>
<evidence type="ECO:0000256" key="4">
    <source>
        <dbReference type="ARBA" id="ARBA00022705"/>
    </source>
</evidence>
<dbReference type="Proteomes" id="UP001244011">
    <property type="component" value="Unassembled WGS sequence"/>
</dbReference>
<dbReference type="AlphaFoldDB" id="A0AAJ0FJI0"/>
<dbReference type="InterPro" id="IPR036224">
    <property type="entry name" value="GINS_bundle-like_dom_sf"/>
</dbReference>
<gene>
    <name evidence="10" type="ORF">QBC33DRAFT_140269</name>
</gene>
<keyword evidence="5 6" id="KW-0539">Nucleus</keyword>
<dbReference type="Pfam" id="PF22466">
    <property type="entry name" value="PSF3_N"/>
    <property type="match status" value="1"/>
</dbReference>
<name>A0AAJ0FJI0_9PEZI</name>
<keyword evidence="11" id="KW-1185">Reference proteome</keyword>
<accession>A0AAJ0FJI0</accession>
<comment type="caution">
    <text evidence="10">The sequence shown here is derived from an EMBL/GenBank/DDBJ whole genome shotgun (WGS) entry which is preliminary data.</text>
</comment>
<dbReference type="InterPro" id="IPR021151">
    <property type="entry name" value="GINS_A"/>
</dbReference>
<evidence type="ECO:0000313" key="11">
    <source>
        <dbReference type="Proteomes" id="UP001244011"/>
    </source>
</evidence>
<dbReference type="InterPro" id="IPR055221">
    <property type="entry name" value="PSF3_N"/>
</dbReference>
<dbReference type="CDD" id="cd11713">
    <property type="entry name" value="GINS_A_psf3"/>
    <property type="match status" value="1"/>
</dbReference>
<dbReference type="GeneID" id="85305294"/>
<dbReference type="EMBL" id="MU839015">
    <property type="protein sequence ID" value="KAK1765388.1"/>
    <property type="molecule type" value="Genomic_DNA"/>
</dbReference>